<organism evidence="1 2">
    <name type="scientific">Auriscalpium vulgare</name>
    <dbReference type="NCBI Taxonomy" id="40419"/>
    <lineage>
        <taxon>Eukaryota</taxon>
        <taxon>Fungi</taxon>
        <taxon>Dikarya</taxon>
        <taxon>Basidiomycota</taxon>
        <taxon>Agaricomycotina</taxon>
        <taxon>Agaricomycetes</taxon>
        <taxon>Russulales</taxon>
        <taxon>Auriscalpiaceae</taxon>
        <taxon>Auriscalpium</taxon>
    </lineage>
</organism>
<keyword evidence="2" id="KW-1185">Reference proteome</keyword>
<evidence type="ECO:0000313" key="1">
    <source>
        <dbReference type="EMBL" id="KAI0051784.1"/>
    </source>
</evidence>
<evidence type="ECO:0000313" key="2">
    <source>
        <dbReference type="Proteomes" id="UP000814033"/>
    </source>
</evidence>
<reference evidence="1" key="2">
    <citation type="journal article" date="2022" name="New Phytol.">
        <title>Evolutionary transition to the ectomycorrhizal habit in the genomes of a hyperdiverse lineage of mushroom-forming fungi.</title>
        <authorList>
            <person name="Looney B."/>
            <person name="Miyauchi S."/>
            <person name="Morin E."/>
            <person name="Drula E."/>
            <person name="Courty P.E."/>
            <person name="Kohler A."/>
            <person name="Kuo A."/>
            <person name="LaButti K."/>
            <person name="Pangilinan J."/>
            <person name="Lipzen A."/>
            <person name="Riley R."/>
            <person name="Andreopoulos W."/>
            <person name="He G."/>
            <person name="Johnson J."/>
            <person name="Nolan M."/>
            <person name="Tritt A."/>
            <person name="Barry K.W."/>
            <person name="Grigoriev I.V."/>
            <person name="Nagy L.G."/>
            <person name="Hibbett D."/>
            <person name="Henrissat B."/>
            <person name="Matheny P.B."/>
            <person name="Labbe J."/>
            <person name="Martin F.M."/>
        </authorList>
    </citation>
    <scope>NUCLEOTIDE SEQUENCE</scope>
    <source>
        <strain evidence="1">FP105234-sp</strain>
    </source>
</reference>
<reference evidence="1" key="1">
    <citation type="submission" date="2021-02" db="EMBL/GenBank/DDBJ databases">
        <authorList>
            <consortium name="DOE Joint Genome Institute"/>
            <person name="Ahrendt S."/>
            <person name="Looney B.P."/>
            <person name="Miyauchi S."/>
            <person name="Morin E."/>
            <person name="Drula E."/>
            <person name="Courty P.E."/>
            <person name="Chicoki N."/>
            <person name="Fauchery L."/>
            <person name="Kohler A."/>
            <person name="Kuo A."/>
            <person name="Labutti K."/>
            <person name="Pangilinan J."/>
            <person name="Lipzen A."/>
            <person name="Riley R."/>
            <person name="Andreopoulos W."/>
            <person name="He G."/>
            <person name="Johnson J."/>
            <person name="Barry K.W."/>
            <person name="Grigoriev I.V."/>
            <person name="Nagy L."/>
            <person name="Hibbett D."/>
            <person name="Henrissat B."/>
            <person name="Matheny P.B."/>
            <person name="Labbe J."/>
            <person name="Martin F."/>
        </authorList>
    </citation>
    <scope>NUCLEOTIDE SEQUENCE</scope>
    <source>
        <strain evidence="1">FP105234-sp</strain>
    </source>
</reference>
<feature type="non-terminal residue" evidence="1">
    <location>
        <position position="55"/>
    </location>
</feature>
<dbReference type="Proteomes" id="UP000814033">
    <property type="component" value="Unassembled WGS sequence"/>
</dbReference>
<dbReference type="EMBL" id="MU275850">
    <property type="protein sequence ID" value="KAI0051784.1"/>
    <property type="molecule type" value="Genomic_DNA"/>
</dbReference>
<accession>A0ACB8S5M2</accession>
<name>A0ACB8S5M2_9AGAM</name>
<proteinExistence type="predicted"/>
<protein>
    <submittedName>
        <fullName evidence="1">Uncharacterized protein</fullName>
    </submittedName>
</protein>
<sequence>RNGVREQAAVEAGKERARQQRKYHSKRNGQRIGRAKGSKAKQDTRVRVDQSGMWD</sequence>
<comment type="caution">
    <text evidence="1">The sequence shown here is derived from an EMBL/GenBank/DDBJ whole genome shotgun (WGS) entry which is preliminary data.</text>
</comment>
<gene>
    <name evidence="1" type="ORF">FA95DRAFT_1468508</name>
</gene>
<feature type="non-terminal residue" evidence="1">
    <location>
        <position position="1"/>
    </location>
</feature>